<reference evidence="1" key="1">
    <citation type="submission" date="2019-10" db="EMBL/GenBank/DDBJ databases">
        <authorList>
            <consortium name="DOE Joint Genome Institute"/>
            <person name="Kuo A."/>
            <person name="Miyauchi S."/>
            <person name="Kiss E."/>
            <person name="Drula E."/>
            <person name="Kohler A."/>
            <person name="Sanchez-Garcia M."/>
            <person name="Andreopoulos B."/>
            <person name="Barry K.W."/>
            <person name="Bonito G."/>
            <person name="Buee M."/>
            <person name="Carver A."/>
            <person name="Chen C."/>
            <person name="Cichocki N."/>
            <person name="Clum A."/>
            <person name="Culley D."/>
            <person name="Crous P.W."/>
            <person name="Fauchery L."/>
            <person name="Girlanda M."/>
            <person name="Hayes R."/>
            <person name="Keri Z."/>
            <person name="Labutti K."/>
            <person name="Lipzen A."/>
            <person name="Lombard V."/>
            <person name="Magnuson J."/>
            <person name="Maillard F."/>
            <person name="Morin E."/>
            <person name="Murat C."/>
            <person name="Nolan M."/>
            <person name="Ohm R."/>
            <person name="Pangilinan J."/>
            <person name="Pereira M."/>
            <person name="Perotto S."/>
            <person name="Peter M."/>
            <person name="Riley R."/>
            <person name="Sitrit Y."/>
            <person name="Stielow B."/>
            <person name="Szollosi G."/>
            <person name="Zifcakova L."/>
            <person name="Stursova M."/>
            <person name="Spatafora J.W."/>
            <person name="Tedersoo L."/>
            <person name="Vaario L.-M."/>
            <person name="Yamada A."/>
            <person name="Yan M."/>
            <person name="Wang P."/>
            <person name="Xu J."/>
            <person name="Bruns T."/>
            <person name="Baldrian P."/>
            <person name="Vilgalys R."/>
            <person name="Henrissat B."/>
            <person name="Grigoriev I.V."/>
            <person name="Hibbett D."/>
            <person name="Nagy L.G."/>
            <person name="Martin F.M."/>
        </authorList>
    </citation>
    <scope>NUCLEOTIDE SEQUENCE</scope>
    <source>
        <strain evidence="1">P2</strain>
    </source>
</reference>
<gene>
    <name evidence="1" type="ORF">BDM02DRAFT_3189012</name>
</gene>
<keyword evidence="2" id="KW-1185">Reference proteome</keyword>
<dbReference type="Proteomes" id="UP000886501">
    <property type="component" value="Unassembled WGS sequence"/>
</dbReference>
<evidence type="ECO:0000313" key="2">
    <source>
        <dbReference type="Proteomes" id="UP000886501"/>
    </source>
</evidence>
<comment type="caution">
    <text evidence="1">The sequence shown here is derived from an EMBL/GenBank/DDBJ whole genome shotgun (WGS) entry which is preliminary data.</text>
</comment>
<reference evidence="1" key="2">
    <citation type="journal article" date="2020" name="Nat. Commun.">
        <title>Large-scale genome sequencing of mycorrhizal fungi provides insights into the early evolution of symbiotic traits.</title>
        <authorList>
            <person name="Miyauchi S."/>
            <person name="Kiss E."/>
            <person name="Kuo A."/>
            <person name="Drula E."/>
            <person name="Kohler A."/>
            <person name="Sanchez-Garcia M."/>
            <person name="Morin E."/>
            <person name="Andreopoulos B."/>
            <person name="Barry K.W."/>
            <person name="Bonito G."/>
            <person name="Buee M."/>
            <person name="Carver A."/>
            <person name="Chen C."/>
            <person name="Cichocki N."/>
            <person name="Clum A."/>
            <person name="Culley D."/>
            <person name="Crous P.W."/>
            <person name="Fauchery L."/>
            <person name="Girlanda M."/>
            <person name="Hayes R.D."/>
            <person name="Keri Z."/>
            <person name="LaButti K."/>
            <person name="Lipzen A."/>
            <person name="Lombard V."/>
            <person name="Magnuson J."/>
            <person name="Maillard F."/>
            <person name="Murat C."/>
            <person name="Nolan M."/>
            <person name="Ohm R.A."/>
            <person name="Pangilinan J."/>
            <person name="Pereira M.F."/>
            <person name="Perotto S."/>
            <person name="Peter M."/>
            <person name="Pfister S."/>
            <person name="Riley R."/>
            <person name="Sitrit Y."/>
            <person name="Stielow J.B."/>
            <person name="Szollosi G."/>
            <person name="Zifcakova L."/>
            <person name="Stursova M."/>
            <person name="Spatafora J.W."/>
            <person name="Tedersoo L."/>
            <person name="Vaario L.M."/>
            <person name="Yamada A."/>
            <person name="Yan M."/>
            <person name="Wang P."/>
            <person name="Xu J."/>
            <person name="Bruns T."/>
            <person name="Baldrian P."/>
            <person name="Vilgalys R."/>
            <person name="Dunand C."/>
            <person name="Henrissat B."/>
            <person name="Grigoriev I.V."/>
            <person name="Hibbett D."/>
            <person name="Nagy L.G."/>
            <person name="Martin F.M."/>
        </authorList>
    </citation>
    <scope>NUCLEOTIDE SEQUENCE</scope>
    <source>
        <strain evidence="1">P2</strain>
    </source>
</reference>
<evidence type="ECO:0000313" key="1">
    <source>
        <dbReference type="EMBL" id="KAF9646213.1"/>
    </source>
</evidence>
<proteinExistence type="predicted"/>
<dbReference type="EMBL" id="MU118064">
    <property type="protein sequence ID" value="KAF9646213.1"/>
    <property type="molecule type" value="Genomic_DNA"/>
</dbReference>
<name>A0ACB6Z9D3_THEGA</name>
<protein>
    <submittedName>
        <fullName evidence="1">Uncharacterized protein</fullName>
    </submittedName>
</protein>
<organism evidence="1 2">
    <name type="scientific">Thelephora ganbajun</name>
    <name type="common">Ganba fungus</name>
    <dbReference type="NCBI Taxonomy" id="370292"/>
    <lineage>
        <taxon>Eukaryota</taxon>
        <taxon>Fungi</taxon>
        <taxon>Dikarya</taxon>
        <taxon>Basidiomycota</taxon>
        <taxon>Agaricomycotina</taxon>
        <taxon>Agaricomycetes</taxon>
        <taxon>Thelephorales</taxon>
        <taxon>Thelephoraceae</taxon>
        <taxon>Thelephora</taxon>
    </lineage>
</organism>
<accession>A0ACB6Z9D3</accession>
<sequence>MSAPGAIDPSEVSELSGNSANAEVAARDQVKAALELRCKFFTPQVNYARYLADGLVGSTALGTDRSPLKSGSWAFVFSDSNVYVGEVLALYSKEAGAGINHAWQQSTNSIGAISYLIVQAYEAPTSGRTNSFRSVLNSQVAMWADRAFLHVPVTQFLCKLQDPPTSTMPGKLTLSGKDWLVFQKMAGSSSLRENLAKAIKELNAATRGKKVIAE</sequence>